<dbReference type="STRING" id="370764.SAMN04489810_2585"/>
<evidence type="ECO:0000313" key="4">
    <source>
        <dbReference type="EMBL" id="SDH27905.1"/>
    </source>
</evidence>
<gene>
    <name evidence="4" type="ORF">SAMN04489810_2585</name>
</gene>
<dbReference type="AlphaFoldDB" id="A0A1G8B442"/>
<keyword evidence="5" id="KW-1185">Reference proteome</keyword>
<dbReference type="PANTHER" id="PTHR21089">
    <property type="entry name" value="SHIKIMATE DEHYDROGENASE"/>
    <property type="match status" value="1"/>
</dbReference>
<dbReference type="Gene3D" id="3.40.50.10860">
    <property type="entry name" value="Leucine Dehydrogenase, chain A, domain 1"/>
    <property type="match status" value="1"/>
</dbReference>
<evidence type="ECO:0000259" key="3">
    <source>
        <dbReference type="Pfam" id="PF08501"/>
    </source>
</evidence>
<dbReference type="Pfam" id="PF08501">
    <property type="entry name" value="Shikimate_dh_N"/>
    <property type="match status" value="1"/>
</dbReference>
<feature type="domain" description="Shikimate dehydrogenase substrate binding N-terminal" evidence="3">
    <location>
        <begin position="11"/>
        <end position="92"/>
    </location>
</feature>
<dbReference type="InterPro" id="IPR013708">
    <property type="entry name" value="Shikimate_DH-bd_N"/>
</dbReference>
<comment type="pathway">
    <text evidence="1">Metabolic intermediate biosynthesis; chorismate biosynthesis; chorismate from D-erythrose 4-phosphate and phosphoenolpyruvate: step 4/7.</text>
</comment>
<dbReference type="SUPFAM" id="SSF51735">
    <property type="entry name" value="NAD(P)-binding Rossmann-fold domains"/>
    <property type="match status" value="1"/>
</dbReference>
<dbReference type="Gene3D" id="3.40.50.720">
    <property type="entry name" value="NAD(P)-binding Rossmann-like Domain"/>
    <property type="match status" value="1"/>
</dbReference>
<dbReference type="GO" id="GO:0004764">
    <property type="term" value="F:shikimate 3-dehydrogenase (NADP+) activity"/>
    <property type="evidence" value="ECO:0007669"/>
    <property type="project" value="InterPro"/>
</dbReference>
<dbReference type="InterPro" id="IPR036291">
    <property type="entry name" value="NAD(P)-bd_dom_sf"/>
</dbReference>
<dbReference type="GO" id="GO:0019632">
    <property type="term" value="P:shikimate metabolic process"/>
    <property type="evidence" value="ECO:0007669"/>
    <property type="project" value="TreeGrafter"/>
</dbReference>
<evidence type="ECO:0000256" key="2">
    <source>
        <dbReference type="ARBA" id="ARBA00023141"/>
    </source>
</evidence>
<organism evidence="4 5">
    <name type="scientific">Microbacterium pygmaeum</name>
    <dbReference type="NCBI Taxonomy" id="370764"/>
    <lineage>
        <taxon>Bacteria</taxon>
        <taxon>Bacillati</taxon>
        <taxon>Actinomycetota</taxon>
        <taxon>Actinomycetes</taxon>
        <taxon>Micrococcales</taxon>
        <taxon>Microbacteriaceae</taxon>
        <taxon>Microbacterium</taxon>
    </lineage>
</organism>
<dbReference type="Proteomes" id="UP000199009">
    <property type="component" value="Chromosome I"/>
</dbReference>
<sequence length="280" mass="28831">MLISPGTRLEVWGDPIAHSRSPQLHAAAYGVLGLDWTYGRRQVGAAGFASALASLGEQWRGLSLTMPLKPVAFAASMTKDAAAEATGAVNTLLLTEDGPHGFNTDVGGIVDVLRDGGVHAISRARILGAGATATSALVALADLGAREVGVLARRREAVLPLTELGRTLGVSVRQEQFAGTRYDAVDATICTLPADADTLAGTADALAVDGGVLLDVVYGHGATLIGAAWERVAGPSVPGVGMLLHQAVRQIRVFVAGDPDQALPDEEAVVAAMRRTVMGD</sequence>
<dbReference type="InterPro" id="IPR046346">
    <property type="entry name" value="Aminoacid_DH-like_N_sf"/>
</dbReference>
<keyword evidence="2" id="KW-0057">Aromatic amino acid biosynthesis</keyword>
<dbReference type="OrthoDB" id="9776868at2"/>
<proteinExistence type="predicted"/>
<dbReference type="EMBL" id="LT629692">
    <property type="protein sequence ID" value="SDH27905.1"/>
    <property type="molecule type" value="Genomic_DNA"/>
</dbReference>
<dbReference type="GO" id="GO:0009073">
    <property type="term" value="P:aromatic amino acid family biosynthetic process"/>
    <property type="evidence" value="ECO:0007669"/>
    <property type="project" value="UniProtKB-KW"/>
</dbReference>
<dbReference type="SUPFAM" id="SSF53223">
    <property type="entry name" value="Aminoacid dehydrogenase-like, N-terminal domain"/>
    <property type="match status" value="1"/>
</dbReference>
<reference evidence="4 5" key="1">
    <citation type="submission" date="2016-10" db="EMBL/GenBank/DDBJ databases">
        <authorList>
            <person name="de Groot N.N."/>
        </authorList>
    </citation>
    <scope>NUCLEOTIDE SEQUENCE [LARGE SCALE GENOMIC DNA]</scope>
    <source>
        <strain evidence="4 5">DSM 23142</strain>
    </source>
</reference>
<name>A0A1G8B442_9MICO</name>
<accession>A0A1G8B442</accession>
<dbReference type="GO" id="GO:0009423">
    <property type="term" value="P:chorismate biosynthetic process"/>
    <property type="evidence" value="ECO:0007669"/>
    <property type="project" value="TreeGrafter"/>
</dbReference>
<protein>
    <submittedName>
        <fullName evidence="4">Shikimate dehydrogenase</fullName>
    </submittedName>
</protein>
<dbReference type="GO" id="GO:0050661">
    <property type="term" value="F:NADP binding"/>
    <property type="evidence" value="ECO:0007669"/>
    <property type="project" value="TreeGrafter"/>
</dbReference>
<keyword evidence="2" id="KW-0028">Amino-acid biosynthesis</keyword>
<evidence type="ECO:0000313" key="5">
    <source>
        <dbReference type="Proteomes" id="UP000199009"/>
    </source>
</evidence>
<dbReference type="PANTHER" id="PTHR21089:SF1">
    <property type="entry name" value="BIFUNCTIONAL 3-DEHYDROQUINATE DEHYDRATASE_SHIKIMATE DEHYDROGENASE, CHLOROPLASTIC"/>
    <property type="match status" value="1"/>
</dbReference>
<evidence type="ECO:0000256" key="1">
    <source>
        <dbReference type="ARBA" id="ARBA00004871"/>
    </source>
</evidence>
<dbReference type="RefSeq" id="WP_091490888.1">
    <property type="nucleotide sequence ID" value="NZ_LT629692.1"/>
</dbReference>
<dbReference type="InterPro" id="IPR022893">
    <property type="entry name" value="Shikimate_DH_fam"/>
</dbReference>
<dbReference type="GO" id="GO:0005829">
    <property type="term" value="C:cytosol"/>
    <property type="evidence" value="ECO:0007669"/>
    <property type="project" value="TreeGrafter"/>
</dbReference>